<evidence type="ECO:0000313" key="5">
    <source>
        <dbReference type="Proteomes" id="UP000434276"/>
    </source>
</evidence>
<dbReference type="Proteomes" id="UP000426265">
    <property type="component" value="Unassembled WGS sequence"/>
</dbReference>
<dbReference type="AlphaFoldDB" id="A0A5S9SQ82"/>
<protein>
    <submittedName>
        <fullName evidence="2">Uncharacterized protein</fullName>
    </submittedName>
</protein>
<name>A0A5S9SQ82_ARATH</name>
<feature type="region of interest" description="Disordered" evidence="1">
    <location>
        <begin position="1"/>
        <end position="29"/>
    </location>
</feature>
<accession>A0A5S9SQ82</accession>
<evidence type="ECO:0000256" key="1">
    <source>
        <dbReference type="SAM" id="MobiDB-lite"/>
    </source>
</evidence>
<organism evidence="2 5">
    <name type="scientific">Arabidopsis thaliana</name>
    <name type="common">Mouse-ear cress</name>
    <dbReference type="NCBI Taxonomy" id="3702"/>
    <lineage>
        <taxon>Eukaryota</taxon>
        <taxon>Viridiplantae</taxon>
        <taxon>Streptophyta</taxon>
        <taxon>Embryophyta</taxon>
        <taxon>Tracheophyta</taxon>
        <taxon>Spermatophyta</taxon>
        <taxon>Magnoliopsida</taxon>
        <taxon>eudicotyledons</taxon>
        <taxon>Gunneridae</taxon>
        <taxon>Pentapetalae</taxon>
        <taxon>rosids</taxon>
        <taxon>malvids</taxon>
        <taxon>Brassicales</taxon>
        <taxon>Brassicaceae</taxon>
        <taxon>Camelineae</taxon>
        <taxon>Arabidopsis</taxon>
    </lineage>
</organism>
<dbReference type="EMBL" id="CACSHJ010000087">
    <property type="protein sequence ID" value="CAA0167655.1"/>
    <property type="molecule type" value="Genomic_DNA"/>
</dbReference>
<dbReference type="EMBL" id="CACRSJ010000104">
    <property type="protein sequence ID" value="VYS45080.1"/>
    <property type="molecule type" value="Genomic_DNA"/>
</dbReference>
<feature type="compositionally biased region" description="Polar residues" evidence="1">
    <location>
        <begin position="1"/>
        <end position="10"/>
    </location>
</feature>
<feature type="compositionally biased region" description="Basic and acidic residues" evidence="1">
    <location>
        <begin position="20"/>
        <end position="29"/>
    </location>
</feature>
<evidence type="ECO:0000313" key="2">
    <source>
        <dbReference type="EMBL" id="CAA0167655.1"/>
    </source>
</evidence>
<dbReference type="Proteomes" id="UP000434276">
    <property type="component" value="Unassembled WGS sequence"/>
</dbReference>
<accession>A0A654E8E8</accession>
<gene>
    <name evidence="3" type="ORF">AN1_LOCUS585</name>
    <name evidence="2" type="ORF">C24_LOCUS501</name>
</gene>
<proteinExistence type="predicted"/>
<reference evidence="2 5" key="1">
    <citation type="submission" date="2019-12" db="EMBL/GenBank/DDBJ databases">
        <authorList>
            <person name="Jiao W.-B."/>
            <person name="Schneeberger K."/>
        </authorList>
    </citation>
    <scope>NUCLEOTIDE SEQUENCE [LARGE SCALE GENOMIC DNA]</scope>
    <source>
        <strain evidence="4">cv. An-1</strain>
        <strain evidence="5">cv. C24</strain>
    </source>
</reference>
<evidence type="ECO:0000313" key="4">
    <source>
        <dbReference type="Proteomes" id="UP000426265"/>
    </source>
</evidence>
<evidence type="ECO:0000313" key="3">
    <source>
        <dbReference type="EMBL" id="VYS45080.1"/>
    </source>
</evidence>
<sequence length="63" mass="6821">MYQTINVSSPGQGGSSYGESGRKKGENKLENIIMQPTDQVTTFFDVVVTIARASCSGRGRDHL</sequence>